<comment type="caution">
    <text evidence="2">The sequence shown here is derived from an EMBL/GenBank/DDBJ whole genome shotgun (WGS) entry which is preliminary data.</text>
</comment>
<proteinExistence type="predicted"/>
<feature type="signal peptide" evidence="1">
    <location>
        <begin position="1"/>
        <end position="26"/>
    </location>
</feature>
<sequence>MNKLSRNGMKLLVVSSMILGVSACFDNDDDADFEPNVPPIAADAVFTTQTETDIIDVLPASDDNGDALSYEISSEPQLGSVTLTADGTFTYVPFDELTGADVFTYSVSDGKSSPVSATINITIEALQLSFSQFSRDAFNQGPSDEPLSVNGREFIQDIASQTDYQDLIDGN</sequence>
<dbReference type="EMBL" id="JAVRIE010000002">
    <property type="protein sequence ID" value="MDT0582207.1"/>
    <property type="molecule type" value="Genomic_DNA"/>
</dbReference>
<evidence type="ECO:0000313" key="2">
    <source>
        <dbReference type="EMBL" id="MDT0582207.1"/>
    </source>
</evidence>
<reference evidence="2 3" key="1">
    <citation type="submission" date="2023-09" db="EMBL/GenBank/DDBJ databases">
        <authorList>
            <person name="Rey-Velasco X."/>
        </authorList>
    </citation>
    <scope>NUCLEOTIDE SEQUENCE [LARGE SCALE GENOMIC DNA]</scope>
    <source>
        <strain evidence="2 3">W409</strain>
    </source>
</reference>
<dbReference type="Gene3D" id="2.60.40.3440">
    <property type="match status" value="1"/>
</dbReference>
<protein>
    <submittedName>
        <fullName evidence="2">Ig-like domain-containing protein</fullName>
    </submittedName>
</protein>
<accession>A0AAW8QYU8</accession>
<name>A0AAW8QYU8_9ALTE</name>
<dbReference type="RefSeq" id="WP_311360983.1">
    <property type="nucleotide sequence ID" value="NZ_JAVRIE010000002.1"/>
</dbReference>
<keyword evidence="3" id="KW-1185">Reference proteome</keyword>
<feature type="chain" id="PRO_5043768201" evidence="1">
    <location>
        <begin position="27"/>
        <end position="171"/>
    </location>
</feature>
<organism evidence="2 3">
    <name type="scientific">Brumicola blandensis</name>
    <dbReference type="NCBI Taxonomy" id="3075611"/>
    <lineage>
        <taxon>Bacteria</taxon>
        <taxon>Pseudomonadati</taxon>
        <taxon>Pseudomonadota</taxon>
        <taxon>Gammaproteobacteria</taxon>
        <taxon>Alteromonadales</taxon>
        <taxon>Alteromonadaceae</taxon>
        <taxon>Brumicola</taxon>
    </lineage>
</organism>
<dbReference type="PROSITE" id="PS51257">
    <property type="entry name" value="PROKAR_LIPOPROTEIN"/>
    <property type="match status" value="1"/>
</dbReference>
<dbReference type="Pfam" id="PF17963">
    <property type="entry name" value="Big_9"/>
    <property type="match status" value="1"/>
</dbReference>
<dbReference type="AlphaFoldDB" id="A0AAW8QYU8"/>
<keyword evidence="1" id="KW-0732">Signal</keyword>
<gene>
    <name evidence="2" type="ORF">RM544_06635</name>
</gene>
<evidence type="ECO:0000256" key="1">
    <source>
        <dbReference type="SAM" id="SignalP"/>
    </source>
</evidence>
<dbReference type="Proteomes" id="UP001249020">
    <property type="component" value="Unassembled WGS sequence"/>
</dbReference>
<evidence type="ECO:0000313" key="3">
    <source>
        <dbReference type="Proteomes" id="UP001249020"/>
    </source>
</evidence>